<dbReference type="CDD" id="cd00093">
    <property type="entry name" value="HTH_XRE"/>
    <property type="match status" value="1"/>
</dbReference>
<feature type="domain" description="HTH cro/C1-type" evidence="4">
    <location>
        <begin position="29"/>
        <end position="62"/>
    </location>
</feature>
<dbReference type="PROSITE" id="PS50943">
    <property type="entry name" value="HTH_CROC1"/>
    <property type="match status" value="1"/>
</dbReference>
<comment type="caution">
    <text evidence="5">The sequence shown here is derived from an EMBL/GenBank/DDBJ whole genome shotgun (WGS) entry which is preliminary data.</text>
</comment>
<name>A0A066Z432_9ACTN</name>
<dbReference type="Gene3D" id="1.10.260.40">
    <property type="entry name" value="lambda repressor-like DNA-binding domains"/>
    <property type="match status" value="1"/>
</dbReference>
<accession>A0A066Z432</accession>
<evidence type="ECO:0000313" key="5">
    <source>
        <dbReference type="EMBL" id="KDN88232.1"/>
    </source>
</evidence>
<keyword evidence="2" id="KW-0238">DNA-binding</keyword>
<evidence type="ECO:0000313" key="6">
    <source>
        <dbReference type="Proteomes" id="UP000027178"/>
    </source>
</evidence>
<sequence length="111" mass="11878">MSEIFAAVDALLEKARDGGDLPEPAERERLRKAAGLTQVEVAEALQTRRETFAKWENGTSQPRAPKRGAYAVLLAGLADIHGTRGPDGWLALARRARPIDTGTTAVAAEGE</sequence>
<keyword evidence="6" id="KW-1185">Reference proteome</keyword>
<keyword evidence="3" id="KW-0804">Transcription</keyword>
<dbReference type="Pfam" id="PF13560">
    <property type="entry name" value="HTH_31"/>
    <property type="match status" value="1"/>
</dbReference>
<dbReference type="SUPFAM" id="SSF47413">
    <property type="entry name" value="lambda repressor-like DNA-binding domains"/>
    <property type="match status" value="1"/>
</dbReference>
<gene>
    <name evidence="5" type="ORF">KCH_00040</name>
</gene>
<evidence type="ECO:0000256" key="1">
    <source>
        <dbReference type="ARBA" id="ARBA00023015"/>
    </source>
</evidence>
<dbReference type="GO" id="GO:0003677">
    <property type="term" value="F:DNA binding"/>
    <property type="evidence" value="ECO:0007669"/>
    <property type="project" value="UniProtKB-KW"/>
</dbReference>
<dbReference type="PANTHER" id="PTHR36511:SF3">
    <property type="entry name" value="ANTITOXIN HIGA-2"/>
    <property type="match status" value="1"/>
</dbReference>
<dbReference type="OrthoDB" id="3870806at2"/>
<dbReference type="PANTHER" id="PTHR36511">
    <property type="entry name" value="MERR FAMILY BACTERIAL REGULATORY PROTEIN"/>
    <property type="match status" value="1"/>
</dbReference>
<dbReference type="InterPro" id="IPR001387">
    <property type="entry name" value="Cro/C1-type_HTH"/>
</dbReference>
<evidence type="ECO:0000259" key="4">
    <source>
        <dbReference type="PROSITE" id="PS50943"/>
    </source>
</evidence>
<dbReference type="eggNOG" id="COG2944">
    <property type="taxonomic scope" value="Bacteria"/>
</dbReference>
<keyword evidence="1" id="KW-0805">Transcription regulation</keyword>
<evidence type="ECO:0000256" key="3">
    <source>
        <dbReference type="ARBA" id="ARBA00023163"/>
    </source>
</evidence>
<dbReference type="Proteomes" id="UP000027178">
    <property type="component" value="Unassembled WGS sequence"/>
</dbReference>
<dbReference type="RefSeq" id="WP_035857874.1">
    <property type="nucleotide sequence ID" value="NZ_KK853997.1"/>
</dbReference>
<evidence type="ECO:0000256" key="2">
    <source>
        <dbReference type="ARBA" id="ARBA00023125"/>
    </source>
</evidence>
<organism evidence="5 6">
    <name type="scientific">Kitasatospora cheerisanensis KCTC 2395</name>
    <dbReference type="NCBI Taxonomy" id="1348663"/>
    <lineage>
        <taxon>Bacteria</taxon>
        <taxon>Bacillati</taxon>
        <taxon>Actinomycetota</taxon>
        <taxon>Actinomycetes</taxon>
        <taxon>Kitasatosporales</taxon>
        <taxon>Streptomycetaceae</taxon>
        <taxon>Kitasatospora</taxon>
    </lineage>
</organism>
<dbReference type="AlphaFoldDB" id="A0A066Z432"/>
<dbReference type="InterPro" id="IPR052359">
    <property type="entry name" value="HTH-type_reg/antitoxin"/>
</dbReference>
<reference evidence="5 6" key="1">
    <citation type="submission" date="2014-05" db="EMBL/GenBank/DDBJ databases">
        <title>Draft Genome Sequence of Kitasatospora cheerisanensis KCTC 2395.</title>
        <authorList>
            <person name="Nam D.H."/>
        </authorList>
    </citation>
    <scope>NUCLEOTIDE SEQUENCE [LARGE SCALE GENOMIC DNA]</scope>
    <source>
        <strain evidence="5 6">KCTC 2395</strain>
    </source>
</reference>
<dbReference type="InterPro" id="IPR010982">
    <property type="entry name" value="Lambda_DNA-bd_dom_sf"/>
</dbReference>
<dbReference type="PATRIC" id="fig|1348663.4.peg.4"/>
<protein>
    <submittedName>
        <fullName evidence="5">TapR1</fullName>
    </submittedName>
</protein>
<dbReference type="HOGENOM" id="CLU_174101_0_0_11"/>
<dbReference type="EMBL" id="JNBY01000001">
    <property type="protein sequence ID" value="KDN88232.1"/>
    <property type="molecule type" value="Genomic_DNA"/>
</dbReference>
<proteinExistence type="predicted"/>